<dbReference type="Pfam" id="PF12351">
    <property type="entry name" value="Fig1"/>
    <property type="match status" value="1"/>
</dbReference>
<dbReference type="Proteomes" id="UP000008062">
    <property type="component" value="Chromosome 3"/>
</dbReference>
<dbReference type="GO" id="GO:0043332">
    <property type="term" value="C:mating projection tip"/>
    <property type="evidence" value="ECO:0007669"/>
    <property type="project" value="TreeGrafter"/>
</dbReference>
<dbReference type="GO" id="GO:0000747">
    <property type="term" value="P:conjugation with cellular fusion"/>
    <property type="evidence" value="ECO:0007669"/>
    <property type="project" value="TreeGrafter"/>
</dbReference>
<reference evidence="2 3" key="1">
    <citation type="journal article" date="2011" name="PLoS Genet.">
        <title>Finished genome of the fungal wheat pathogen Mycosphaerella graminicola reveals dispensome structure, chromosome plasticity, and stealth pathogenesis.</title>
        <authorList>
            <person name="Goodwin S.B."/>
            <person name="Ben M'barek S."/>
            <person name="Dhillon B."/>
            <person name="Wittenberg A.H.J."/>
            <person name="Crane C.F."/>
            <person name="Hane J.K."/>
            <person name="Foster A.J."/>
            <person name="Van der Lee T.A.J."/>
            <person name="Grimwood J."/>
            <person name="Aerts A."/>
            <person name="Antoniw J."/>
            <person name="Bailey A."/>
            <person name="Bluhm B."/>
            <person name="Bowler J."/>
            <person name="Bristow J."/>
            <person name="van der Burgt A."/>
            <person name="Canto-Canche B."/>
            <person name="Churchill A.C.L."/>
            <person name="Conde-Ferraez L."/>
            <person name="Cools H.J."/>
            <person name="Coutinho P.M."/>
            <person name="Csukai M."/>
            <person name="Dehal P."/>
            <person name="De Wit P."/>
            <person name="Donzelli B."/>
            <person name="van de Geest H.C."/>
            <person name="van Ham R.C.H.J."/>
            <person name="Hammond-Kosack K.E."/>
            <person name="Henrissat B."/>
            <person name="Kilian A."/>
            <person name="Kobayashi A.K."/>
            <person name="Koopmann E."/>
            <person name="Kourmpetis Y."/>
            <person name="Kuzniar A."/>
            <person name="Lindquist E."/>
            <person name="Lombard V."/>
            <person name="Maliepaard C."/>
            <person name="Martins N."/>
            <person name="Mehrabi R."/>
            <person name="Nap J.P.H."/>
            <person name="Ponomarenko A."/>
            <person name="Rudd J.J."/>
            <person name="Salamov A."/>
            <person name="Schmutz J."/>
            <person name="Schouten H.J."/>
            <person name="Shapiro H."/>
            <person name="Stergiopoulos I."/>
            <person name="Torriani S.F.F."/>
            <person name="Tu H."/>
            <person name="de Vries R.P."/>
            <person name="Waalwijk C."/>
            <person name="Ware S.B."/>
            <person name="Wiebenga A."/>
            <person name="Zwiers L.-H."/>
            <person name="Oliver R.P."/>
            <person name="Grigoriev I.V."/>
            <person name="Kema G.H.J."/>
        </authorList>
    </citation>
    <scope>NUCLEOTIDE SEQUENCE [LARGE SCALE GENOMIC DNA]</scope>
    <source>
        <strain evidence="3">CBS 115943 / IPO323</strain>
    </source>
</reference>
<feature type="transmembrane region" description="Helical" evidence="1">
    <location>
        <begin position="21"/>
        <end position="40"/>
    </location>
</feature>
<dbReference type="HOGENOM" id="CLU_068733_0_0_1"/>
<sequence length="267" mass="28043">MPNGRLRIAIQRMVPFIGYHHVLMILIMCSWILSALLLAGCTSSSSTTSSIYLLSITYHDRSDSSGAASIIFGNASTGGSVTVRAGYLGICARAADQEPWICASGASGLGMAFAGSGTERDPLDALQWAQRFKSDVVFPGFVFGAIALSALAFFGLSTFPGWHEERDTRTGSDIVVKPFPSRPVSRACLFLLAFASLFLMTSALWQHVAAATAASIISTSTQGYLSGSVGPAAAVLVWLALAFTAVAGIGILVMILSIHLLDGLTDD</sequence>
<dbReference type="InterPro" id="IPR033481">
    <property type="entry name" value="Dni1/Fig1"/>
</dbReference>
<dbReference type="InParanoid" id="F9X6A2"/>
<evidence type="ECO:0000313" key="3">
    <source>
        <dbReference type="Proteomes" id="UP000008062"/>
    </source>
</evidence>
<dbReference type="FunCoup" id="F9X6A2">
    <property type="interactions" value="10"/>
</dbReference>
<evidence type="ECO:0000256" key="1">
    <source>
        <dbReference type="SAM" id="Phobius"/>
    </source>
</evidence>
<name>F9X6A2_ZYMTI</name>
<dbReference type="OrthoDB" id="3550957at2759"/>
<dbReference type="PANTHER" id="PTHR28092">
    <property type="entry name" value="FACTOR-INDUCED GENE 1 PROTEIN"/>
    <property type="match status" value="1"/>
</dbReference>
<organism evidence="2 3">
    <name type="scientific">Zymoseptoria tritici (strain CBS 115943 / IPO323)</name>
    <name type="common">Speckled leaf blotch fungus</name>
    <name type="synonym">Septoria tritici</name>
    <dbReference type="NCBI Taxonomy" id="336722"/>
    <lineage>
        <taxon>Eukaryota</taxon>
        <taxon>Fungi</taxon>
        <taxon>Dikarya</taxon>
        <taxon>Ascomycota</taxon>
        <taxon>Pezizomycotina</taxon>
        <taxon>Dothideomycetes</taxon>
        <taxon>Dothideomycetidae</taxon>
        <taxon>Mycosphaerellales</taxon>
        <taxon>Mycosphaerellaceae</taxon>
        <taxon>Zymoseptoria</taxon>
    </lineage>
</organism>
<dbReference type="AlphaFoldDB" id="F9X6A2"/>
<protein>
    <recommendedName>
        <fullName evidence="4">Ca2+ regulator and membrane fusion protein Fig1-domain-containing protein</fullName>
    </recommendedName>
</protein>
<feature type="transmembrane region" description="Helical" evidence="1">
    <location>
        <begin position="136"/>
        <end position="159"/>
    </location>
</feature>
<keyword evidence="1" id="KW-0812">Transmembrane</keyword>
<evidence type="ECO:0000313" key="2">
    <source>
        <dbReference type="EMBL" id="EGP89356.1"/>
    </source>
</evidence>
<feature type="transmembrane region" description="Helical" evidence="1">
    <location>
        <begin position="235"/>
        <end position="261"/>
    </location>
</feature>
<dbReference type="KEGG" id="ztr:MYCGRDRAFT_38790"/>
<dbReference type="eggNOG" id="ENOG502QUDU">
    <property type="taxonomic scope" value="Eukaryota"/>
</dbReference>
<keyword evidence="3" id="KW-1185">Reference proteome</keyword>
<dbReference type="RefSeq" id="XP_003854380.1">
    <property type="nucleotide sequence ID" value="XM_003854332.1"/>
</dbReference>
<dbReference type="GeneID" id="13404222"/>
<gene>
    <name evidence="2" type="ORF">MYCGRDRAFT_38790</name>
</gene>
<dbReference type="OMA" id="WQHVNSS"/>
<feature type="transmembrane region" description="Helical" evidence="1">
    <location>
        <begin position="187"/>
        <end position="205"/>
    </location>
</feature>
<dbReference type="GO" id="GO:0016020">
    <property type="term" value="C:membrane"/>
    <property type="evidence" value="ECO:0007669"/>
    <property type="project" value="InterPro"/>
</dbReference>
<dbReference type="PANTHER" id="PTHR28092:SF1">
    <property type="entry name" value="FACTOR-INDUCED GENE 1 PROTEIN"/>
    <property type="match status" value="1"/>
</dbReference>
<keyword evidence="1" id="KW-1133">Transmembrane helix</keyword>
<keyword evidence="1" id="KW-0472">Membrane</keyword>
<evidence type="ECO:0008006" key="4">
    <source>
        <dbReference type="Google" id="ProtNLM"/>
    </source>
</evidence>
<proteinExistence type="predicted"/>
<accession>F9X6A2</accession>
<dbReference type="EMBL" id="CM001198">
    <property type="protein sequence ID" value="EGP89356.1"/>
    <property type="molecule type" value="Genomic_DNA"/>
</dbReference>